<gene>
    <name evidence="1" type="ORF">V5799_002793</name>
</gene>
<protein>
    <submittedName>
        <fullName evidence="1">Uncharacterized protein</fullName>
    </submittedName>
</protein>
<sequence length="132" mass="13802">MKAAQPGGGKNTSQHGTITAQLATMLAADDKTMERTACTASQPSAESGSKDLTNGNSCDLVIVVQYFRRKLRLLTTGSSLGPDADGRHGTGRIGLYETLFTTRITIIHTAAVGDTDSNKVTNTAPPSAHLIS</sequence>
<dbReference type="AlphaFoldDB" id="A0AAQ4DAT5"/>
<accession>A0AAQ4DAT5</accession>
<evidence type="ECO:0000313" key="1">
    <source>
        <dbReference type="EMBL" id="KAK8759575.1"/>
    </source>
</evidence>
<name>A0AAQ4DAT5_AMBAM</name>
<proteinExistence type="predicted"/>
<comment type="caution">
    <text evidence="1">The sequence shown here is derived from an EMBL/GenBank/DDBJ whole genome shotgun (WGS) entry which is preliminary data.</text>
</comment>
<dbReference type="Proteomes" id="UP001321473">
    <property type="component" value="Unassembled WGS sequence"/>
</dbReference>
<dbReference type="EMBL" id="JARKHS020032882">
    <property type="protein sequence ID" value="KAK8759575.1"/>
    <property type="molecule type" value="Genomic_DNA"/>
</dbReference>
<keyword evidence="2" id="KW-1185">Reference proteome</keyword>
<organism evidence="1 2">
    <name type="scientific">Amblyomma americanum</name>
    <name type="common">Lone star tick</name>
    <dbReference type="NCBI Taxonomy" id="6943"/>
    <lineage>
        <taxon>Eukaryota</taxon>
        <taxon>Metazoa</taxon>
        <taxon>Ecdysozoa</taxon>
        <taxon>Arthropoda</taxon>
        <taxon>Chelicerata</taxon>
        <taxon>Arachnida</taxon>
        <taxon>Acari</taxon>
        <taxon>Parasitiformes</taxon>
        <taxon>Ixodida</taxon>
        <taxon>Ixodoidea</taxon>
        <taxon>Ixodidae</taxon>
        <taxon>Amblyomminae</taxon>
        <taxon>Amblyomma</taxon>
    </lineage>
</organism>
<evidence type="ECO:0000313" key="2">
    <source>
        <dbReference type="Proteomes" id="UP001321473"/>
    </source>
</evidence>
<reference evidence="1 2" key="1">
    <citation type="journal article" date="2023" name="Arcadia Sci">
        <title>De novo assembly of a long-read Amblyomma americanum tick genome.</title>
        <authorList>
            <person name="Chou S."/>
            <person name="Poskanzer K.E."/>
            <person name="Rollins M."/>
            <person name="Thuy-Boun P.S."/>
        </authorList>
    </citation>
    <scope>NUCLEOTIDE SEQUENCE [LARGE SCALE GENOMIC DNA]</scope>
    <source>
        <strain evidence="1">F_SG_1</strain>
        <tissue evidence="1">Salivary glands</tissue>
    </source>
</reference>